<accession>A0AAJ2GQS1</accession>
<proteinExistence type="predicted"/>
<name>A0AAJ2GQS1_9HYPH</name>
<reference evidence="1" key="1">
    <citation type="submission" date="2023-04" db="EMBL/GenBank/DDBJ databases">
        <title>Genomic characterization of faba bean (Vicia faba) microsymbionts in Mexican soils.</title>
        <authorList>
            <person name="Rivera Orduna F.N."/>
            <person name="Guevara-Luna J."/>
            <person name="Yan J."/>
            <person name="Arroyo-Herrera I."/>
            <person name="Li Y."/>
            <person name="Vasquez-Murrieta M.S."/>
            <person name="Wang E.T."/>
        </authorList>
    </citation>
    <scope>NUCLEOTIDE SEQUENCE</scope>
    <source>
        <strain evidence="1">CH26</strain>
    </source>
</reference>
<gene>
    <name evidence="1" type="ORF">RJJ65_07085</name>
</gene>
<dbReference type="EMBL" id="JAVLSF010000003">
    <property type="protein sequence ID" value="MDR9772420.1"/>
    <property type="molecule type" value="Genomic_DNA"/>
</dbReference>
<dbReference type="Proteomes" id="UP001268610">
    <property type="component" value="Unassembled WGS sequence"/>
</dbReference>
<dbReference type="RefSeq" id="WP_310865551.1">
    <property type="nucleotide sequence ID" value="NZ_JAVLSF010000003.1"/>
</dbReference>
<comment type="caution">
    <text evidence="1">The sequence shown here is derived from an EMBL/GenBank/DDBJ whole genome shotgun (WGS) entry which is preliminary data.</text>
</comment>
<sequence length="221" mass="24843">MSFIDTHTGMPAGYTARSATWTTNSQAELLNDLCSGKEAKFTRFTWLSRKYRETFMEGCTQAFYVVKDYAETLLFEKLTDAERGVMLTIQRKTLRYNKLMETISRKTFYLGHCERDGTLKLNAMGNVMLPPGVANCSAVSKGVNGLLAKGLISRMECSHADRQEKVYSAGHLEVIVPRFANEAIGYLYEKIGDCPEARVIHEGLCRELATTFAFVAQENSF</sequence>
<protein>
    <submittedName>
        <fullName evidence="1">Uncharacterized protein</fullName>
    </submittedName>
</protein>
<evidence type="ECO:0000313" key="1">
    <source>
        <dbReference type="EMBL" id="MDR9772420.1"/>
    </source>
</evidence>
<evidence type="ECO:0000313" key="2">
    <source>
        <dbReference type="Proteomes" id="UP001268610"/>
    </source>
</evidence>
<organism evidence="1 2">
    <name type="scientific">Rhizobium hidalgonense</name>
    <dbReference type="NCBI Taxonomy" id="1538159"/>
    <lineage>
        <taxon>Bacteria</taxon>
        <taxon>Pseudomonadati</taxon>
        <taxon>Pseudomonadota</taxon>
        <taxon>Alphaproteobacteria</taxon>
        <taxon>Hyphomicrobiales</taxon>
        <taxon>Rhizobiaceae</taxon>
        <taxon>Rhizobium/Agrobacterium group</taxon>
        <taxon>Rhizobium</taxon>
    </lineage>
</organism>
<dbReference type="AlphaFoldDB" id="A0AAJ2GQS1"/>